<feature type="transmembrane region" description="Helical" evidence="16">
    <location>
        <begin position="174"/>
        <end position="189"/>
    </location>
</feature>
<evidence type="ECO:0000256" key="5">
    <source>
        <dbReference type="ARBA" id="ARBA00022960"/>
    </source>
</evidence>
<feature type="transmembrane region" description="Helical" evidence="16">
    <location>
        <begin position="16"/>
        <end position="36"/>
    </location>
</feature>
<feature type="transmembrane region" description="Helical" evidence="16">
    <location>
        <begin position="346"/>
        <end position="367"/>
    </location>
</feature>
<dbReference type="PANTHER" id="PTHR30474:SF2">
    <property type="entry name" value="PEPTIDOGLYCAN GLYCOSYLTRANSFERASE FTSW-RELATED"/>
    <property type="match status" value="1"/>
</dbReference>
<comment type="catalytic activity">
    <reaction evidence="15">
        <text>[GlcNAc-(1-&gt;4)-Mur2Ac(oyl-L-Ala-gamma-D-Glu-L-Lys-D-Ala-D-Ala)](n)-di-trans,octa-cis-undecaprenyl diphosphate + beta-D-GlcNAc-(1-&gt;4)-Mur2Ac(oyl-L-Ala-gamma-D-Glu-L-Lys-D-Ala-D-Ala)-di-trans,octa-cis-undecaprenyl diphosphate = [GlcNAc-(1-&gt;4)-Mur2Ac(oyl-L-Ala-gamma-D-Glu-L-Lys-D-Ala-D-Ala)](n+1)-di-trans,octa-cis-undecaprenyl diphosphate + di-trans,octa-cis-undecaprenyl diphosphate + H(+)</text>
        <dbReference type="Rhea" id="RHEA:23708"/>
        <dbReference type="Rhea" id="RHEA-COMP:9602"/>
        <dbReference type="Rhea" id="RHEA-COMP:9603"/>
        <dbReference type="ChEBI" id="CHEBI:15378"/>
        <dbReference type="ChEBI" id="CHEBI:58405"/>
        <dbReference type="ChEBI" id="CHEBI:60033"/>
        <dbReference type="ChEBI" id="CHEBI:78435"/>
        <dbReference type="EC" id="2.4.99.28"/>
    </reaction>
</comment>
<dbReference type="GO" id="GO:0015648">
    <property type="term" value="F:lipid-linked peptidoglycan transporter activity"/>
    <property type="evidence" value="ECO:0007669"/>
    <property type="project" value="TreeGrafter"/>
</dbReference>
<evidence type="ECO:0000313" key="17">
    <source>
        <dbReference type="EMBL" id="PIT93356.1"/>
    </source>
</evidence>
<dbReference type="GO" id="GO:0051301">
    <property type="term" value="P:cell division"/>
    <property type="evidence" value="ECO:0007669"/>
    <property type="project" value="InterPro"/>
</dbReference>
<feature type="transmembrane region" description="Helical" evidence="16">
    <location>
        <begin position="313"/>
        <end position="334"/>
    </location>
</feature>
<evidence type="ECO:0000256" key="13">
    <source>
        <dbReference type="ARBA" id="ARBA00041418"/>
    </source>
</evidence>
<evidence type="ECO:0000256" key="16">
    <source>
        <dbReference type="SAM" id="Phobius"/>
    </source>
</evidence>
<dbReference type="GO" id="GO:0032153">
    <property type="term" value="C:cell division site"/>
    <property type="evidence" value="ECO:0007669"/>
    <property type="project" value="TreeGrafter"/>
</dbReference>
<comment type="subcellular location">
    <subcellularLocation>
        <location evidence="1">Membrane</location>
        <topology evidence="1">Multi-pass membrane protein</topology>
    </subcellularLocation>
</comment>
<evidence type="ECO:0000256" key="4">
    <source>
        <dbReference type="ARBA" id="ARBA00022692"/>
    </source>
</evidence>
<dbReference type="AlphaFoldDB" id="A0A2M6WKS0"/>
<evidence type="ECO:0000256" key="8">
    <source>
        <dbReference type="ARBA" id="ARBA00023136"/>
    </source>
</evidence>
<dbReference type="GO" id="GO:0008360">
    <property type="term" value="P:regulation of cell shape"/>
    <property type="evidence" value="ECO:0007669"/>
    <property type="project" value="UniProtKB-KW"/>
</dbReference>
<dbReference type="EC" id="2.4.99.28" evidence="14"/>
<evidence type="ECO:0000256" key="2">
    <source>
        <dbReference type="ARBA" id="ARBA00022676"/>
    </source>
</evidence>
<dbReference type="GO" id="GO:0005886">
    <property type="term" value="C:plasma membrane"/>
    <property type="evidence" value="ECO:0007669"/>
    <property type="project" value="TreeGrafter"/>
</dbReference>
<name>A0A2M6WKS0_9BACT</name>
<protein>
    <recommendedName>
        <fullName evidence="12">Probable peptidoglycan glycosyltransferase FtsW</fullName>
        <ecNumber evidence="14">2.4.99.28</ecNumber>
    </recommendedName>
    <alternativeName>
        <fullName evidence="13">Cell division protein FtsW</fullName>
    </alternativeName>
    <alternativeName>
        <fullName evidence="10">Cell wall polymerase</fullName>
    </alternativeName>
    <alternativeName>
        <fullName evidence="9">Peptidoglycan polymerase</fullName>
    </alternativeName>
</protein>
<dbReference type="Pfam" id="PF01098">
    <property type="entry name" value="FTSW_RODA_SPOVE"/>
    <property type="match status" value="1"/>
</dbReference>
<dbReference type="GO" id="GO:0008955">
    <property type="term" value="F:peptidoglycan glycosyltransferase activity"/>
    <property type="evidence" value="ECO:0007669"/>
    <property type="project" value="UniProtKB-EC"/>
</dbReference>
<evidence type="ECO:0000256" key="12">
    <source>
        <dbReference type="ARBA" id="ARBA00041185"/>
    </source>
</evidence>
<sequence length="374" mass="40985">MVSLSKIFKRGHSPDILLLVVGGFLIVFGLVMLASASSHIAQAQFGDPYFYLTRQVIRGVLLGLILFFITSKVHYRVYSHKAISVGFFLFTLLLVLLVFTPLGISANGAQRWLSIGSFSFQPAELLKISLVIYLAAWMSQKGYRQVNVKKGLIPFVAVMSFILVVLVLQRSTSPVFILLLVSVIMYFMSGAKLKYLFGFLVCAFIVMSLIVKISPYRADRFFNYLNPEDDPSGSGFHAIQAKTAIGAGGLIGVGYGKSTVKFLLPEPIGDSIFAVMAEEFGFIGSTFLLLLFSIFVIRIYVLSTRVRDDFGRLLLIGFASLIGIQACVNIGAMTGVLPLTGTPLPFISYGSTALAIFIAMLGIIINISKYTRRS</sequence>
<evidence type="ECO:0000256" key="7">
    <source>
        <dbReference type="ARBA" id="ARBA00022989"/>
    </source>
</evidence>
<feature type="transmembrane region" description="Helical" evidence="16">
    <location>
        <begin position="118"/>
        <end position="139"/>
    </location>
</feature>
<evidence type="ECO:0000256" key="15">
    <source>
        <dbReference type="ARBA" id="ARBA00049902"/>
    </source>
</evidence>
<evidence type="ECO:0000256" key="9">
    <source>
        <dbReference type="ARBA" id="ARBA00032370"/>
    </source>
</evidence>
<organism evidence="17 18">
    <name type="scientific">Candidatus Harrisonbacteria bacterium CG10_big_fil_rev_8_21_14_0_10_38_8</name>
    <dbReference type="NCBI Taxonomy" id="1974582"/>
    <lineage>
        <taxon>Bacteria</taxon>
        <taxon>Candidatus Harrisoniibacteriota</taxon>
    </lineage>
</organism>
<dbReference type="EMBL" id="PFAY01000003">
    <property type="protein sequence ID" value="PIT93356.1"/>
    <property type="molecule type" value="Genomic_DNA"/>
</dbReference>
<keyword evidence="2" id="KW-0328">Glycosyltransferase</keyword>
<dbReference type="Proteomes" id="UP000229112">
    <property type="component" value="Unassembled WGS sequence"/>
</dbReference>
<evidence type="ECO:0000256" key="3">
    <source>
        <dbReference type="ARBA" id="ARBA00022679"/>
    </source>
</evidence>
<keyword evidence="7 16" id="KW-1133">Transmembrane helix</keyword>
<evidence type="ECO:0000313" key="18">
    <source>
        <dbReference type="Proteomes" id="UP000229112"/>
    </source>
</evidence>
<evidence type="ECO:0000256" key="14">
    <source>
        <dbReference type="ARBA" id="ARBA00044770"/>
    </source>
</evidence>
<feature type="transmembrane region" description="Helical" evidence="16">
    <location>
        <begin position="280"/>
        <end position="301"/>
    </location>
</feature>
<dbReference type="InterPro" id="IPR001182">
    <property type="entry name" value="FtsW/RodA"/>
</dbReference>
<keyword evidence="5" id="KW-0133">Cell shape</keyword>
<gene>
    <name evidence="17" type="ORF">COU06_00575</name>
</gene>
<keyword evidence="3" id="KW-0808">Transferase</keyword>
<comment type="similarity">
    <text evidence="11">Belongs to the SEDS family. FtsW subfamily.</text>
</comment>
<reference evidence="18" key="1">
    <citation type="submission" date="2017-09" db="EMBL/GenBank/DDBJ databases">
        <title>Depth-based differentiation of microbial function through sediment-hosted aquifers and enrichment of novel symbionts in the deep terrestrial subsurface.</title>
        <authorList>
            <person name="Probst A.J."/>
            <person name="Ladd B."/>
            <person name="Jarett J.K."/>
            <person name="Geller-Mcgrath D.E."/>
            <person name="Sieber C.M.K."/>
            <person name="Emerson J.B."/>
            <person name="Anantharaman K."/>
            <person name="Thomas B.C."/>
            <person name="Malmstrom R."/>
            <person name="Stieglmeier M."/>
            <person name="Klingl A."/>
            <person name="Woyke T."/>
            <person name="Ryan C.M."/>
            <person name="Banfield J.F."/>
        </authorList>
    </citation>
    <scope>NUCLEOTIDE SEQUENCE [LARGE SCALE GENOMIC DNA]</scope>
</reference>
<dbReference type="PANTHER" id="PTHR30474">
    <property type="entry name" value="CELL CYCLE PROTEIN"/>
    <property type="match status" value="1"/>
</dbReference>
<comment type="caution">
    <text evidence="17">The sequence shown here is derived from an EMBL/GenBank/DDBJ whole genome shotgun (WGS) entry which is preliminary data.</text>
</comment>
<evidence type="ECO:0000256" key="6">
    <source>
        <dbReference type="ARBA" id="ARBA00022984"/>
    </source>
</evidence>
<evidence type="ECO:0000256" key="1">
    <source>
        <dbReference type="ARBA" id="ARBA00004141"/>
    </source>
</evidence>
<feature type="transmembrane region" description="Helical" evidence="16">
    <location>
        <begin position="196"/>
        <end position="216"/>
    </location>
</feature>
<feature type="transmembrane region" description="Helical" evidence="16">
    <location>
        <begin position="151"/>
        <end position="168"/>
    </location>
</feature>
<evidence type="ECO:0000256" key="11">
    <source>
        <dbReference type="ARBA" id="ARBA00038053"/>
    </source>
</evidence>
<evidence type="ECO:0000256" key="10">
    <source>
        <dbReference type="ARBA" id="ARBA00033270"/>
    </source>
</evidence>
<dbReference type="GO" id="GO:0009252">
    <property type="term" value="P:peptidoglycan biosynthetic process"/>
    <property type="evidence" value="ECO:0007669"/>
    <property type="project" value="UniProtKB-KW"/>
</dbReference>
<feature type="transmembrane region" description="Helical" evidence="16">
    <location>
        <begin position="56"/>
        <end position="75"/>
    </location>
</feature>
<keyword evidence="8 16" id="KW-0472">Membrane</keyword>
<keyword evidence="4 16" id="KW-0812">Transmembrane</keyword>
<feature type="transmembrane region" description="Helical" evidence="16">
    <location>
        <begin position="87"/>
        <end position="106"/>
    </location>
</feature>
<proteinExistence type="inferred from homology"/>
<keyword evidence="6" id="KW-0573">Peptidoglycan synthesis</keyword>
<accession>A0A2M6WKS0</accession>